<sequence>MRTIYLTLLLTSILSPVLMAQNRTVDLIDWKIVASIPPALHQVKSIGLAGAISGIHNDALIVAGGTNFPDKMPWLGGSKKSYDNAIVYPNINSKKTLTPSVVSYKLPFKLAYAANCNTKEGIVVAGGENELGLSKKVLLLKWKQQEEILGIEYLPDLPFGVTNASLTVVRNILYISGGEVPSGARDEFLSLDLKDPAQGWKTLSNLPLATSHAVLLGDEKTGQVYLIGGRCKKVEQVSEIYNAFHAYDIKKNFWKEMPTLPFPLSAASGIINGDDILIFSGDEGETFNKAEKLIIAMEQERDAQKKEVLNKKKIEVQSSHPGFSRKVLKYNLFGKTWTLLKNEMPYGTVTVNANLFNDNVFIAGGEIKAGVRTPNILRGKMKFIQ</sequence>
<dbReference type="Proteomes" id="UP001501081">
    <property type="component" value="Unassembled WGS sequence"/>
</dbReference>
<keyword evidence="1" id="KW-0732">Signal</keyword>
<dbReference type="InterPro" id="IPR015915">
    <property type="entry name" value="Kelch-typ_b-propeller"/>
</dbReference>
<accession>A0ABP7NMV0</accession>
<gene>
    <name evidence="2" type="ORF">GCM10022246_01200</name>
</gene>
<dbReference type="Pfam" id="PF24996">
    <property type="entry name" value="NANM"/>
    <property type="match status" value="1"/>
</dbReference>
<evidence type="ECO:0000313" key="2">
    <source>
        <dbReference type="EMBL" id="GAA3950441.1"/>
    </source>
</evidence>
<evidence type="ECO:0008006" key="4">
    <source>
        <dbReference type="Google" id="ProtNLM"/>
    </source>
</evidence>
<evidence type="ECO:0000313" key="3">
    <source>
        <dbReference type="Proteomes" id="UP001501081"/>
    </source>
</evidence>
<protein>
    <recommendedName>
        <fullName evidence="4">Cyclically-permuted mutarotase family protein</fullName>
    </recommendedName>
</protein>
<reference evidence="3" key="1">
    <citation type="journal article" date="2019" name="Int. J. Syst. Evol. Microbiol.">
        <title>The Global Catalogue of Microorganisms (GCM) 10K type strain sequencing project: providing services to taxonomists for standard genome sequencing and annotation.</title>
        <authorList>
            <consortium name="The Broad Institute Genomics Platform"/>
            <consortium name="The Broad Institute Genome Sequencing Center for Infectious Disease"/>
            <person name="Wu L."/>
            <person name="Ma J."/>
        </authorList>
    </citation>
    <scope>NUCLEOTIDE SEQUENCE [LARGE SCALE GENOMIC DNA]</scope>
    <source>
        <strain evidence="3">JCM 17338</strain>
    </source>
</reference>
<feature type="signal peptide" evidence="1">
    <location>
        <begin position="1"/>
        <end position="20"/>
    </location>
</feature>
<dbReference type="Gene3D" id="2.120.10.80">
    <property type="entry name" value="Kelch-type beta propeller"/>
    <property type="match status" value="1"/>
</dbReference>
<feature type="chain" id="PRO_5047516116" description="Cyclically-permuted mutarotase family protein" evidence="1">
    <location>
        <begin position="21"/>
        <end position="385"/>
    </location>
</feature>
<dbReference type="RefSeq" id="WP_316757029.1">
    <property type="nucleotide sequence ID" value="NZ_BAABAK010000001.1"/>
</dbReference>
<keyword evidence="3" id="KW-1185">Reference proteome</keyword>
<dbReference type="EMBL" id="BAABAK010000001">
    <property type="protein sequence ID" value="GAA3950441.1"/>
    <property type="molecule type" value="Genomic_DNA"/>
</dbReference>
<proteinExistence type="predicted"/>
<dbReference type="SUPFAM" id="SSF117281">
    <property type="entry name" value="Kelch motif"/>
    <property type="match status" value="1"/>
</dbReference>
<evidence type="ECO:0000256" key="1">
    <source>
        <dbReference type="SAM" id="SignalP"/>
    </source>
</evidence>
<name>A0ABP7NMV0_9SPHI</name>
<organism evidence="2 3">
    <name type="scientific">Pedobacter ginsengiterrae</name>
    <dbReference type="NCBI Taxonomy" id="871696"/>
    <lineage>
        <taxon>Bacteria</taxon>
        <taxon>Pseudomonadati</taxon>
        <taxon>Bacteroidota</taxon>
        <taxon>Sphingobacteriia</taxon>
        <taxon>Sphingobacteriales</taxon>
        <taxon>Sphingobacteriaceae</taxon>
        <taxon>Pedobacter</taxon>
    </lineage>
</organism>
<comment type="caution">
    <text evidence="2">The sequence shown here is derived from an EMBL/GenBank/DDBJ whole genome shotgun (WGS) entry which is preliminary data.</text>
</comment>
<dbReference type="InterPro" id="IPR056734">
    <property type="entry name" value="NANM"/>
</dbReference>